<dbReference type="Proteomes" id="UP000053841">
    <property type="component" value="Unassembled WGS sequence"/>
</dbReference>
<dbReference type="GeneID" id="19148226"/>
<dbReference type="AlphaFoldDB" id="W6Y7W3"/>
<evidence type="ECO:0000313" key="2">
    <source>
        <dbReference type="Proteomes" id="UP000053841"/>
    </source>
</evidence>
<name>W6Y7W3_COCC2</name>
<dbReference type="HOGENOM" id="CLU_1669243_0_0_1"/>
<dbReference type="EMBL" id="KI964598">
    <property type="protein sequence ID" value="EUC34038.1"/>
    <property type="molecule type" value="Genomic_DNA"/>
</dbReference>
<gene>
    <name evidence="1" type="ORF">COCCADRAFT_36198</name>
</gene>
<dbReference type="RefSeq" id="XP_007711636.1">
    <property type="nucleotide sequence ID" value="XM_007713446.1"/>
</dbReference>
<proteinExistence type="predicted"/>
<reference evidence="1 2" key="1">
    <citation type="journal article" date="2013" name="PLoS Genet.">
        <title>Comparative genome structure, secondary metabolite, and effector coding capacity across Cochliobolus pathogens.</title>
        <authorList>
            <person name="Condon B.J."/>
            <person name="Leng Y."/>
            <person name="Wu D."/>
            <person name="Bushley K.E."/>
            <person name="Ohm R.A."/>
            <person name="Otillar R."/>
            <person name="Martin J."/>
            <person name="Schackwitz W."/>
            <person name="Grimwood J."/>
            <person name="MohdZainudin N."/>
            <person name="Xue C."/>
            <person name="Wang R."/>
            <person name="Manning V.A."/>
            <person name="Dhillon B."/>
            <person name="Tu Z.J."/>
            <person name="Steffenson B.J."/>
            <person name="Salamov A."/>
            <person name="Sun H."/>
            <person name="Lowry S."/>
            <person name="LaButti K."/>
            <person name="Han J."/>
            <person name="Copeland A."/>
            <person name="Lindquist E."/>
            <person name="Barry K."/>
            <person name="Schmutz J."/>
            <person name="Baker S.E."/>
            <person name="Ciuffetti L.M."/>
            <person name="Grigoriev I.V."/>
            <person name="Zhong S."/>
            <person name="Turgeon B.G."/>
        </authorList>
    </citation>
    <scope>NUCLEOTIDE SEQUENCE [LARGE SCALE GENOMIC DNA]</scope>
    <source>
        <strain evidence="1 2">26-R-13</strain>
    </source>
</reference>
<dbReference type="OrthoDB" id="10339490at2759"/>
<protein>
    <submittedName>
        <fullName evidence="1">Uncharacterized protein</fullName>
    </submittedName>
</protein>
<keyword evidence="2" id="KW-1185">Reference proteome</keyword>
<accession>W6Y7W3</accession>
<organism evidence="1 2">
    <name type="scientific">Cochliobolus carbonum (strain 26-R-13)</name>
    <name type="common">Maize leaf spot fungus</name>
    <name type="synonym">Bipolaris zeicola</name>
    <dbReference type="NCBI Taxonomy" id="930089"/>
    <lineage>
        <taxon>Eukaryota</taxon>
        <taxon>Fungi</taxon>
        <taxon>Dikarya</taxon>
        <taxon>Ascomycota</taxon>
        <taxon>Pezizomycotina</taxon>
        <taxon>Dothideomycetes</taxon>
        <taxon>Pleosporomycetidae</taxon>
        <taxon>Pleosporales</taxon>
        <taxon>Pleosporineae</taxon>
        <taxon>Pleosporaceae</taxon>
        <taxon>Bipolaris</taxon>
    </lineage>
</organism>
<dbReference type="KEGG" id="bze:COCCADRAFT_36198"/>
<evidence type="ECO:0000313" key="1">
    <source>
        <dbReference type="EMBL" id="EUC34038.1"/>
    </source>
</evidence>
<sequence length="153" mass="15549">MVGDCGSRRCRMEASACSLQRVDMAAAADCTVTCPADFRPWQTGAEDGPTGGLGMEGMGMEGHGDGGFGGEGVALRRVGPPSPPRHCFTITPAASPLPPNNDASQIRPTPGRVGMPWLPCGAPGLLIRMQVQGVALCAVVDKSAGSGSVQAEA</sequence>